<gene>
    <name evidence="1" type="ORF">MJO28_012695</name>
</gene>
<keyword evidence="2" id="KW-1185">Reference proteome</keyword>
<evidence type="ECO:0000313" key="2">
    <source>
        <dbReference type="Proteomes" id="UP001060170"/>
    </source>
</evidence>
<accession>A0ACC0E0Q3</accession>
<dbReference type="EMBL" id="CM045876">
    <property type="protein sequence ID" value="KAI7942668.1"/>
    <property type="molecule type" value="Genomic_DNA"/>
</dbReference>
<sequence length="292" mass="32088">MNAGRPESLRDVSVGLKSPACWVASYSNLYPGRTLSIFNQPQISIQEHPKPLTLKLESKSTTKTADVDPLLPKFPLIFTGPIFFTLANNINNDGICPVMNNHDPTFLKTVANLLSSSSATPLRKTEQSKININLTNQAQRTGTGVVLVVGKNFGTGFPQEQVATALRNAGIPLVMSASVERIFERDAISHFLIKKFNVLSKGGFTLVTCLDLSLDSRAGIVNIPNPSGQILSKLAIFHLQVSTNQYFCPSSPAQETKVSMEVWVDEIKLHWAADNKKHGCLRRDLSRELKCQ</sequence>
<reference evidence="2" key="2">
    <citation type="journal article" date="2018" name="Mol. Plant Microbe Interact.">
        <title>Genome sequence resources for the wheat stripe rust pathogen (Puccinia striiformis f. sp. tritici) and the barley stripe rust pathogen (Puccinia striiformis f. sp. hordei).</title>
        <authorList>
            <person name="Xia C."/>
            <person name="Wang M."/>
            <person name="Yin C."/>
            <person name="Cornejo O.E."/>
            <person name="Hulbert S.H."/>
            <person name="Chen X."/>
        </authorList>
    </citation>
    <scope>NUCLEOTIDE SEQUENCE [LARGE SCALE GENOMIC DNA]</scope>
    <source>
        <strain evidence="2">93-210</strain>
    </source>
</reference>
<organism evidence="1 2">
    <name type="scientific">Puccinia striiformis f. sp. tritici</name>
    <dbReference type="NCBI Taxonomy" id="168172"/>
    <lineage>
        <taxon>Eukaryota</taxon>
        <taxon>Fungi</taxon>
        <taxon>Dikarya</taxon>
        <taxon>Basidiomycota</taxon>
        <taxon>Pucciniomycotina</taxon>
        <taxon>Pucciniomycetes</taxon>
        <taxon>Pucciniales</taxon>
        <taxon>Pucciniaceae</taxon>
        <taxon>Puccinia</taxon>
    </lineage>
</organism>
<name>A0ACC0E0Q3_9BASI</name>
<reference evidence="2" key="1">
    <citation type="journal article" date="2018" name="BMC Genomics">
        <title>Genomic insights into host adaptation between the wheat stripe rust pathogen (Puccinia striiformis f. sp. tritici) and the barley stripe rust pathogen (Puccinia striiformis f. sp. hordei).</title>
        <authorList>
            <person name="Xia C."/>
            <person name="Wang M."/>
            <person name="Yin C."/>
            <person name="Cornejo O.E."/>
            <person name="Hulbert S.H."/>
            <person name="Chen X."/>
        </authorList>
    </citation>
    <scope>NUCLEOTIDE SEQUENCE [LARGE SCALE GENOMIC DNA]</scope>
    <source>
        <strain evidence="2">93-210</strain>
    </source>
</reference>
<reference evidence="1 2" key="3">
    <citation type="journal article" date="2022" name="Microbiol. Spectr.">
        <title>Folding features and dynamics of 3D genome architecture in plant fungal pathogens.</title>
        <authorList>
            <person name="Xia C."/>
        </authorList>
    </citation>
    <scope>NUCLEOTIDE SEQUENCE [LARGE SCALE GENOMIC DNA]</scope>
    <source>
        <strain evidence="1 2">93-210</strain>
    </source>
</reference>
<comment type="caution">
    <text evidence="1">The sequence shown here is derived from an EMBL/GenBank/DDBJ whole genome shotgun (WGS) entry which is preliminary data.</text>
</comment>
<proteinExistence type="predicted"/>
<dbReference type="Proteomes" id="UP001060170">
    <property type="component" value="Chromosome 12"/>
</dbReference>
<protein>
    <submittedName>
        <fullName evidence="1">Uncharacterized protein</fullName>
    </submittedName>
</protein>
<evidence type="ECO:0000313" key="1">
    <source>
        <dbReference type="EMBL" id="KAI7942668.1"/>
    </source>
</evidence>